<dbReference type="SUPFAM" id="SSF81383">
    <property type="entry name" value="F-box domain"/>
    <property type="match status" value="1"/>
</dbReference>
<evidence type="ECO:0000313" key="1">
    <source>
        <dbReference type="EnsemblPlants" id="PGSC0003DMT400042650"/>
    </source>
</evidence>
<dbReference type="Pfam" id="PF01344">
    <property type="entry name" value="Kelch_1"/>
    <property type="match status" value="2"/>
</dbReference>
<name>M1BDE6_SOLTU</name>
<dbReference type="OMA" id="CASDMNC"/>
<dbReference type="InterPro" id="IPR015915">
    <property type="entry name" value="Kelch-typ_b-propeller"/>
</dbReference>
<dbReference type="eggNOG" id="KOG1072">
    <property type="taxonomic scope" value="Eukaryota"/>
</dbReference>
<organism evidence="1 2">
    <name type="scientific">Solanum tuberosum</name>
    <name type="common">Potato</name>
    <dbReference type="NCBI Taxonomy" id="4113"/>
    <lineage>
        <taxon>Eukaryota</taxon>
        <taxon>Viridiplantae</taxon>
        <taxon>Streptophyta</taxon>
        <taxon>Embryophyta</taxon>
        <taxon>Tracheophyta</taxon>
        <taxon>Spermatophyta</taxon>
        <taxon>Magnoliopsida</taxon>
        <taxon>eudicotyledons</taxon>
        <taxon>Gunneridae</taxon>
        <taxon>Pentapetalae</taxon>
        <taxon>asterids</taxon>
        <taxon>lamiids</taxon>
        <taxon>Solanales</taxon>
        <taxon>Solanaceae</taxon>
        <taxon>Solanoideae</taxon>
        <taxon>Solaneae</taxon>
        <taxon>Solanum</taxon>
    </lineage>
</organism>
<evidence type="ECO:0000313" key="2">
    <source>
        <dbReference type="Proteomes" id="UP000011115"/>
    </source>
</evidence>
<reference evidence="2" key="1">
    <citation type="journal article" date="2011" name="Nature">
        <title>Genome sequence and analysis of the tuber crop potato.</title>
        <authorList>
            <consortium name="The Potato Genome Sequencing Consortium"/>
        </authorList>
    </citation>
    <scope>NUCLEOTIDE SEQUENCE [LARGE SCALE GENOMIC DNA]</scope>
    <source>
        <strain evidence="2">cv. DM1-3 516 R44</strain>
    </source>
</reference>
<dbReference type="GO" id="GO:2000762">
    <property type="term" value="P:regulation of phenylpropanoid metabolic process"/>
    <property type="evidence" value="ECO:0007669"/>
    <property type="project" value="InterPro"/>
</dbReference>
<accession>M1BDE6</accession>
<dbReference type="InterPro" id="IPR044595">
    <property type="entry name" value="KMD1-4"/>
</dbReference>
<dbReference type="PaxDb" id="4113-PGSC0003DMT400042650"/>
<keyword evidence="2" id="KW-1185">Reference proteome</keyword>
<dbReference type="GO" id="GO:0080037">
    <property type="term" value="P:negative regulation of cytokinin-activated signaling pathway"/>
    <property type="evidence" value="ECO:0007669"/>
    <property type="project" value="InterPro"/>
</dbReference>
<dbReference type="AlphaFoldDB" id="M1BDE6"/>
<dbReference type="Gene3D" id="2.120.10.80">
    <property type="entry name" value="Kelch-type beta propeller"/>
    <property type="match status" value="1"/>
</dbReference>
<dbReference type="PANTHER" id="PTHR46407">
    <property type="entry name" value="OS02G0208700 PROTEIN"/>
    <property type="match status" value="1"/>
</dbReference>
<dbReference type="EnsemblPlants" id="PGSC0003DMT400042650">
    <property type="protein sequence ID" value="PGSC0003DMT400042650"/>
    <property type="gene ID" value="PGSC0003DMG400016540"/>
</dbReference>
<dbReference type="HOGENOM" id="CLU_028510_1_0_1"/>
<dbReference type="InterPro" id="IPR036047">
    <property type="entry name" value="F-box-like_dom_sf"/>
</dbReference>
<proteinExistence type="predicted"/>
<dbReference type="CDD" id="cd22152">
    <property type="entry name" value="F-box_AtAFR-like"/>
    <property type="match status" value="1"/>
</dbReference>
<dbReference type="Gramene" id="PGSC0003DMT400042650">
    <property type="protein sequence ID" value="PGSC0003DMT400042650"/>
    <property type="gene ID" value="PGSC0003DMG400016540"/>
</dbReference>
<reference evidence="1" key="2">
    <citation type="submission" date="2015-06" db="UniProtKB">
        <authorList>
            <consortium name="EnsemblPlants"/>
        </authorList>
    </citation>
    <scope>IDENTIFICATION</scope>
    <source>
        <strain evidence="1">DM1-3 516 R44</strain>
    </source>
</reference>
<dbReference type="SMR" id="M1BDE6"/>
<dbReference type="Proteomes" id="UP000011115">
    <property type="component" value="Unassembled WGS sequence"/>
</dbReference>
<protein>
    <submittedName>
        <fullName evidence="1">Kelch repeat-containing F-box family protein</fullName>
    </submittedName>
</protein>
<sequence length="378" mass="42137">MDLIPGIPNEIALECLIRLPVDQFSKAASVCKKWNGEITLPEFRRRRKVSGLTRTVFAMVQSMVATVKKPEGDTALFSTQVYRLSVCDPENGSWYDLPPIPELIDGLPRFCRIVGVGSDLVVIGGCDPDTWRVMDCVFVYNFISGSWRRGADMPGQQRSFFGCASDSNRMIVVAGGHDDEKNAMKSALSYDVVKDEWITLPDMVMERDECKVVFHKGKFHVIGGYPTWAQGHFENDAEVFDTATWQWQLEDDFLSVINTSPHSCIEGDDGKLYMCRGGDVAVKEDPTWRKLTRLPAGITSVAYLTSCRGLPAGITSVAYLTACQGKLILVGRGQFDELYSIYALDLDVESDGKVKKWTKVETSDEYSGHVQYGCCLEI</sequence>
<dbReference type="SMART" id="SM00612">
    <property type="entry name" value="Kelch"/>
    <property type="match status" value="2"/>
</dbReference>
<dbReference type="SUPFAM" id="SSF117281">
    <property type="entry name" value="Kelch motif"/>
    <property type="match status" value="1"/>
</dbReference>
<dbReference type="InterPro" id="IPR006652">
    <property type="entry name" value="Kelch_1"/>
</dbReference>
<dbReference type="PANTHER" id="PTHR46407:SF16">
    <property type="entry name" value="KELCH REPEAT-CONTAINING F-BOX FAMILY PROTEIN"/>
    <property type="match status" value="1"/>
</dbReference>
<dbReference type="InParanoid" id="M1BDE6"/>